<dbReference type="Gene3D" id="3.30.1460.30">
    <property type="entry name" value="YgaC/TfoX-N like chaperone"/>
    <property type="match status" value="1"/>
</dbReference>
<dbReference type="InterPro" id="IPR007076">
    <property type="entry name" value="TfoX_N"/>
</dbReference>
<sequence length="109" mass="12084">MNNDAIEEMFEPLGPVTIKRMFGGKGIYHQGLIIALELSDGELLLKADATSAAEFRAAGARQWTYESKKGKPAAMPYWTIPDEALDDPDTLQKWLRLAYEAALRAQSPT</sequence>
<proteinExistence type="predicted"/>
<dbReference type="Pfam" id="PF04993">
    <property type="entry name" value="TfoX_N"/>
    <property type="match status" value="1"/>
</dbReference>
<protein>
    <submittedName>
        <fullName evidence="2">DNA transformation protein</fullName>
    </submittedName>
</protein>
<keyword evidence="3" id="KW-1185">Reference proteome</keyword>
<dbReference type="AlphaFoldDB" id="A0A7X0DCF1"/>
<dbReference type="InterPro" id="IPR047525">
    <property type="entry name" value="TfoX-like"/>
</dbReference>
<dbReference type="EMBL" id="JACHEJ010000001">
    <property type="protein sequence ID" value="MBB6178911.1"/>
    <property type="molecule type" value="Genomic_DNA"/>
</dbReference>
<evidence type="ECO:0000259" key="1">
    <source>
        <dbReference type="Pfam" id="PF04993"/>
    </source>
</evidence>
<dbReference type="SUPFAM" id="SSF159894">
    <property type="entry name" value="YgaC/TfoX-N like"/>
    <property type="match status" value="1"/>
</dbReference>
<dbReference type="Proteomes" id="UP000535501">
    <property type="component" value="Unassembled WGS sequence"/>
</dbReference>
<reference evidence="2 3" key="1">
    <citation type="submission" date="2020-08" db="EMBL/GenBank/DDBJ databases">
        <title>Genomic Encyclopedia of Type Strains, Phase IV (KMG-IV): sequencing the most valuable type-strain genomes for metagenomic binning, comparative biology and taxonomic classification.</title>
        <authorList>
            <person name="Goeker M."/>
        </authorList>
    </citation>
    <scope>NUCLEOTIDE SEQUENCE [LARGE SCALE GENOMIC DNA]</scope>
    <source>
        <strain evidence="2 3">DSM 102134</strain>
    </source>
</reference>
<name>A0A7X0DCF1_9HYPH</name>
<organism evidence="2 3">
    <name type="scientific">Pseudorhizobium flavum</name>
    <dbReference type="NCBI Taxonomy" id="1335061"/>
    <lineage>
        <taxon>Bacteria</taxon>
        <taxon>Pseudomonadati</taxon>
        <taxon>Pseudomonadota</taxon>
        <taxon>Alphaproteobacteria</taxon>
        <taxon>Hyphomicrobiales</taxon>
        <taxon>Rhizobiaceae</taxon>
        <taxon>Rhizobium/Agrobacterium group</taxon>
        <taxon>Pseudorhizobium</taxon>
    </lineage>
</organism>
<dbReference type="PANTHER" id="PTHR36121">
    <property type="entry name" value="PROTEIN SXY"/>
    <property type="match status" value="1"/>
</dbReference>
<gene>
    <name evidence="2" type="ORF">HNQ75_000854</name>
</gene>
<dbReference type="RefSeq" id="WP_077546386.1">
    <property type="nucleotide sequence ID" value="NZ_JACHEJ010000001.1"/>
</dbReference>
<accession>A0A7X0DCF1</accession>
<dbReference type="PANTHER" id="PTHR36121:SF1">
    <property type="entry name" value="PROTEIN SXY"/>
    <property type="match status" value="1"/>
</dbReference>
<comment type="caution">
    <text evidence="2">The sequence shown here is derived from an EMBL/GenBank/DDBJ whole genome shotgun (WGS) entry which is preliminary data.</text>
</comment>
<feature type="domain" description="TfoX N-terminal" evidence="1">
    <location>
        <begin position="8"/>
        <end position="102"/>
    </location>
</feature>
<evidence type="ECO:0000313" key="2">
    <source>
        <dbReference type="EMBL" id="MBB6178911.1"/>
    </source>
</evidence>
<evidence type="ECO:0000313" key="3">
    <source>
        <dbReference type="Proteomes" id="UP000535501"/>
    </source>
</evidence>